<keyword evidence="3" id="KW-1185">Reference proteome</keyword>
<accession>A0A9Q0DVI8</accession>
<evidence type="ECO:0000313" key="3">
    <source>
        <dbReference type="Proteomes" id="UP001148018"/>
    </source>
</evidence>
<dbReference type="AlphaFoldDB" id="A0A9Q0DVI8"/>
<feature type="compositionally biased region" description="Acidic residues" evidence="1">
    <location>
        <begin position="25"/>
        <end position="70"/>
    </location>
</feature>
<proteinExistence type="predicted"/>
<comment type="caution">
    <text evidence="2">The sequence shown here is derived from an EMBL/GenBank/DDBJ whole genome shotgun (WGS) entry which is preliminary data.</text>
</comment>
<feature type="region of interest" description="Disordered" evidence="1">
    <location>
        <begin position="1"/>
        <end position="80"/>
    </location>
</feature>
<evidence type="ECO:0000256" key="1">
    <source>
        <dbReference type="SAM" id="MobiDB-lite"/>
    </source>
</evidence>
<dbReference type="Proteomes" id="UP001148018">
    <property type="component" value="Unassembled WGS sequence"/>
</dbReference>
<gene>
    <name evidence="2" type="ORF">NHX12_003773</name>
</gene>
<reference evidence="2" key="1">
    <citation type="submission" date="2022-07" db="EMBL/GenBank/DDBJ databases">
        <title>Chromosome-level genome of Muraenolepis orangiensis.</title>
        <authorList>
            <person name="Kim J."/>
        </authorList>
    </citation>
    <scope>NUCLEOTIDE SEQUENCE</scope>
    <source>
        <strain evidence="2">KU_S4_2022</strain>
        <tissue evidence="2">Muscle</tissue>
    </source>
</reference>
<protein>
    <submittedName>
        <fullName evidence="2">Uncharacterized protein</fullName>
    </submittedName>
</protein>
<name>A0A9Q0DVI8_9TELE</name>
<sequence>MHQHTFGDGNIRTKSVKYVLKAGGEEGEEGEEGGEGEEGEEGGEGEEGEEGEEGGEGEEGEEGGEGEGEEGGGRGWGGACSVAGSINAIGNRPALISAGICHPVRRRQQILKGVVTTEQKEPECDFHRSFRIVKRR</sequence>
<organism evidence="2 3">
    <name type="scientific">Muraenolepis orangiensis</name>
    <name type="common">Patagonian moray cod</name>
    <dbReference type="NCBI Taxonomy" id="630683"/>
    <lineage>
        <taxon>Eukaryota</taxon>
        <taxon>Metazoa</taxon>
        <taxon>Chordata</taxon>
        <taxon>Craniata</taxon>
        <taxon>Vertebrata</taxon>
        <taxon>Euteleostomi</taxon>
        <taxon>Actinopterygii</taxon>
        <taxon>Neopterygii</taxon>
        <taxon>Teleostei</taxon>
        <taxon>Neoteleostei</taxon>
        <taxon>Acanthomorphata</taxon>
        <taxon>Zeiogadaria</taxon>
        <taxon>Gadariae</taxon>
        <taxon>Gadiformes</taxon>
        <taxon>Muraenolepidoidei</taxon>
        <taxon>Muraenolepididae</taxon>
        <taxon>Muraenolepis</taxon>
    </lineage>
</organism>
<dbReference type="EMBL" id="JANIIK010000111">
    <property type="protein sequence ID" value="KAJ3594466.1"/>
    <property type="molecule type" value="Genomic_DNA"/>
</dbReference>
<evidence type="ECO:0000313" key="2">
    <source>
        <dbReference type="EMBL" id="KAJ3594466.1"/>
    </source>
</evidence>